<dbReference type="Gene3D" id="3.30.300.30">
    <property type="match status" value="1"/>
</dbReference>
<feature type="compositionally biased region" description="Low complexity" evidence="1">
    <location>
        <begin position="1247"/>
        <end position="1265"/>
    </location>
</feature>
<dbReference type="SUPFAM" id="SSF56801">
    <property type="entry name" value="Acetyl-CoA synthetase-like"/>
    <property type="match status" value="1"/>
</dbReference>
<dbReference type="RefSeq" id="XP_014151745.1">
    <property type="nucleotide sequence ID" value="XM_014296270.1"/>
</dbReference>
<feature type="region of interest" description="Disordered" evidence="1">
    <location>
        <begin position="752"/>
        <end position="782"/>
    </location>
</feature>
<evidence type="ECO:0000259" key="3">
    <source>
        <dbReference type="Pfam" id="PF00501"/>
    </source>
</evidence>
<dbReference type="InterPro" id="IPR045851">
    <property type="entry name" value="AMP-bd_C_sf"/>
</dbReference>
<dbReference type="InterPro" id="IPR036770">
    <property type="entry name" value="Ankyrin_rpt-contain_sf"/>
</dbReference>
<organism evidence="4 5">
    <name type="scientific">Sphaeroforma arctica JP610</name>
    <dbReference type="NCBI Taxonomy" id="667725"/>
    <lineage>
        <taxon>Eukaryota</taxon>
        <taxon>Ichthyosporea</taxon>
        <taxon>Ichthyophonida</taxon>
        <taxon>Sphaeroforma</taxon>
    </lineage>
</organism>
<dbReference type="Proteomes" id="UP000054560">
    <property type="component" value="Unassembled WGS sequence"/>
</dbReference>
<feature type="region of interest" description="Disordered" evidence="1">
    <location>
        <begin position="86"/>
        <end position="133"/>
    </location>
</feature>
<dbReference type="GeneID" id="25910211"/>
<dbReference type="Gene3D" id="1.25.40.20">
    <property type="entry name" value="Ankyrin repeat-containing domain"/>
    <property type="match status" value="2"/>
</dbReference>
<feature type="compositionally biased region" description="Basic and acidic residues" evidence="1">
    <location>
        <begin position="1437"/>
        <end position="1447"/>
    </location>
</feature>
<dbReference type="GO" id="GO:0044550">
    <property type="term" value="P:secondary metabolite biosynthetic process"/>
    <property type="evidence" value="ECO:0007669"/>
    <property type="project" value="TreeGrafter"/>
</dbReference>
<dbReference type="EMBL" id="KQ242617">
    <property type="protein sequence ID" value="KNC77843.1"/>
    <property type="molecule type" value="Genomic_DNA"/>
</dbReference>
<keyword evidence="2" id="KW-1133">Transmembrane helix</keyword>
<evidence type="ECO:0000313" key="5">
    <source>
        <dbReference type="Proteomes" id="UP000054560"/>
    </source>
</evidence>
<dbReference type="InterPro" id="IPR042099">
    <property type="entry name" value="ANL_N_sf"/>
</dbReference>
<feature type="region of interest" description="Disordered" evidence="1">
    <location>
        <begin position="598"/>
        <end position="641"/>
    </location>
</feature>
<dbReference type="SUPFAM" id="SSF48403">
    <property type="entry name" value="Ankyrin repeat"/>
    <property type="match status" value="1"/>
</dbReference>
<feature type="transmembrane region" description="Helical" evidence="2">
    <location>
        <begin position="141"/>
        <end position="163"/>
    </location>
</feature>
<feature type="compositionally biased region" description="Low complexity" evidence="1">
    <location>
        <begin position="630"/>
        <end position="641"/>
    </location>
</feature>
<protein>
    <recommendedName>
        <fullName evidence="3">AMP-dependent synthetase/ligase domain-containing protein</fullName>
    </recommendedName>
</protein>
<dbReference type="GO" id="GO:0031177">
    <property type="term" value="F:phosphopantetheine binding"/>
    <property type="evidence" value="ECO:0007669"/>
    <property type="project" value="TreeGrafter"/>
</dbReference>
<feature type="region of interest" description="Disordered" evidence="1">
    <location>
        <begin position="1031"/>
        <end position="1074"/>
    </location>
</feature>
<evidence type="ECO:0000313" key="4">
    <source>
        <dbReference type="EMBL" id="KNC77843.1"/>
    </source>
</evidence>
<dbReference type="GO" id="GO:0005737">
    <property type="term" value="C:cytoplasm"/>
    <property type="evidence" value="ECO:0007669"/>
    <property type="project" value="TreeGrafter"/>
</dbReference>
<feature type="compositionally biased region" description="Polar residues" evidence="1">
    <location>
        <begin position="86"/>
        <end position="97"/>
    </location>
</feature>
<sequence length="1531" mass="166641">MKGYDLQCRCDKGNEGPRSGPSLAKLSRMLYNSVAKVVHRQGGAIAIYQVSDAHEPLTVTYSELLGLAEYFGTRLHLRLTAKQHNTEVGTGSGTREPNVQHVRARGQGSAGKDEHKYTHAPAHSNRGPDEAEDKHTDVQPYVILCGLYGIQLVVATLAVLWAGGVVVPLDPDLPDVRRDMIQGQTRAGVYMTTQDIQDSLLLRQSSTVPSASSAQIQCVVVSLSEVRKILKREAAGEEFSVEASTHNPSTRPHARPVVRTGKPLSHVIYTSGSTGIPKGVVCSQEAIHKFSTESAMVLGIAESSRVLLTSNPTWDPSVGDIFTTLLAGGILCTAGRAMIVHNLRSAIHKSHATHLFCTPSHWALVGAHPGDLPSVQVLSLGGERIPADMVSAWCKTEANTQGLRMYNVYGTTEGTVYQTWSELHSDRPMNIIGRPLNGVHALVVSPHSCMCACSGACSDVVVKDARTTTDGVCNICGGYNEIGDLLKDLGTDVVGEIVLGGTQTSERYHGDPALTRGRYITFNDVQYFRTGDLGLRQLDGELKVLGRLDTQVKVRGRRVDLGDIESAITTSGCVERVAVVVCDNNRGKDYRINSSCTNGGGSAAVAHSSTDDDNACSTHPQNTSDQLSGSGVSESVHSADSSSAQSQRLVALMVLKEGIRCIDSSMSEEGNNIGHSVDGTNRVGGIRPREFADWRASLETALHIHCRLHLPDYQVPVLFIDLASMPLLANRKLNRSALKEMAEEYLFNARRTSHTSGHNGEGDAQLNADANSDHYQSEGGEISVGHTVNRQPEKFGRVRDGENEHLHEHTAKLYVDGSDDEHQAHTDVNNSTQIHGVSVGIKQLELEPYGDIERFVLGENDEEYEETHASLEQNDAHVRQRGAGKLEGEMERFVARIWMRVLCLGDAPPYEADDAVELNGGGVREDASVRTHTRNDEAESGVSLEDRSDLSAKIRTQDNNRGALLIGPLTHFFNSGGDSLRAIQMLQAIRDEIANLGNPDANTSSNNKNNITYTNLISGAGARSDIGNTQTDASKIFSTPPQCSLQDTDESSATSTVSEETSETAKQSQNSTMRTHSMVITQQNTSMDSTMNTQPSTTTHLTMSDETARGLLCGLHKNPRLKDFVVMLRVAMTTAPDVTANYTAGLNFVEVMDMEDDNDELSKRGDGMPYTDSELFSDSVVLRDEGISSLCRAARMGCIPIVECLLKTKQVPVDGWTSRTCKRMSPLLQAIVTESSVPSAAAYEVQESPTTNTTDTEQTRTSQRDNNSCLQGTRMTCANTGEQAAAGDTSSTAEETRSDKEALLSILLRHGANPWLVNGRGANALHLAAKSGPKSLIVLLRYLFNDTSSHQRPLRTMFMHRDQYAWTCLHYAAWGGHVECVRMLLETAETCSRAVPLKGGPGIETLTKQRKAGIAQRDLHIHTEADAHLQTRTGENTSEHSAVHDGRSIVTPSDAHDNVHSTNEHSMCQGAERTEAQELTALLCAKDRWGRTAIAWAVYRNWIPVITVLANQHHLGKSWDLRPPQEARQRR</sequence>
<dbReference type="InterPro" id="IPR000873">
    <property type="entry name" value="AMP-dep_synth/lig_dom"/>
</dbReference>
<dbReference type="PANTHER" id="PTHR45527:SF1">
    <property type="entry name" value="FATTY ACID SYNTHASE"/>
    <property type="match status" value="1"/>
</dbReference>
<dbReference type="GO" id="GO:0043041">
    <property type="term" value="P:amino acid activation for nonribosomal peptide biosynthetic process"/>
    <property type="evidence" value="ECO:0007669"/>
    <property type="project" value="TreeGrafter"/>
</dbReference>
<gene>
    <name evidence="4" type="ORF">SARC_09707</name>
</gene>
<keyword evidence="2" id="KW-0812">Transmembrane</keyword>
<dbReference type="InterPro" id="IPR036736">
    <property type="entry name" value="ACP-like_sf"/>
</dbReference>
<dbReference type="Pfam" id="PF00501">
    <property type="entry name" value="AMP-binding"/>
    <property type="match status" value="1"/>
</dbReference>
<proteinExistence type="predicted"/>
<dbReference type="OrthoDB" id="440080at2759"/>
<name>A0A0L0FPE3_9EUKA</name>
<dbReference type="InterPro" id="IPR020845">
    <property type="entry name" value="AMP-binding_CS"/>
</dbReference>
<dbReference type="InterPro" id="IPR002110">
    <property type="entry name" value="Ankyrin_rpt"/>
</dbReference>
<dbReference type="SMART" id="SM00248">
    <property type="entry name" value="ANK"/>
    <property type="match status" value="3"/>
</dbReference>
<keyword evidence="5" id="KW-1185">Reference proteome</keyword>
<dbReference type="Gene3D" id="1.10.1200.10">
    <property type="entry name" value="ACP-like"/>
    <property type="match status" value="1"/>
</dbReference>
<feature type="compositionally biased region" description="Polar residues" evidence="1">
    <location>
        <begin position="615"/>
        <end position="629"/>
    </location>
</feature>
<dbReference type="PANTHER" id="PTHR45527">
    <property type="entry name" value="NONRIBOSOMAL PEPTIDE SYNTHETASE"/>
    <property type="match status" value="1"/>
</dbReference>
<dbReference type="Gene3D" id="3.40.50.12780">
    <property type="entry name" value="N-terminal domain of ligase-like"/>
    <property type="match status" value="1"/>
</dbReference>
<dbReference type="STRING" id="667725.A0A0L0FPE3"/>
<feature type="region of interest" description="Disordered" evidence="1">
    <location>
        <begin position="1240"/>
        <end position="1271"/>
    </location>
</feature>
<accession>A0A0L0FPE3</accession>
<reference evidence="4 5" key="1">
    <citation type="submission" date="2011-02" db="EMBL/GenBank/DDBJ databases">
        <title>The Genome Sequence of Sphaeroforma arctica JP610.</title>
        <authorList>
            <consortium name="The Broad Institute Genome Sequencing Platform"/>
            <person name="Russ C."/>
            <person name="Cuomo C."/>
            <person name="Young S.K."/>
            <person name="Zeng Q."/>
            <person name="Gargeya S."/>
            <person name="Alvarado L."/>
            <person name="Berlin A."/>
            <person name="Chapman S.B."/>
            <person name="Chen Z."/>
            <person name="Freedman E."/>
            <person name="Gellesch M."/>
            <person name="Goldberg J."/>
            <person name="Griggs A."/>
            <person name="Gujja S."/>
            <person name="Heilman E."/>
            <person name="Heiman D."/>
            <person name="Howarth C."/>
            <person name="Mehta T."/>
            <person name="Neiman D."/>
            <person name="Pearson M."/>
            <person name="Roberts A."/>
            <person name="Saif S."/>
            <person name="Shea T."/>
            <person name="Shenoy N."/>
            <person name="Sisk P."/>
            <person name="Stolte C."/>
            <person name="Sykes S."/>
            <person name="White J."/>
            <person name="Yandava C."/>
            <person name="Burger G."/>
            <person name="Gray M.W."/>
            <person name="Holland P.W.H."/>
            <person name="King N."/>
            <person name="Lang F.B.F."/>
            <person name="Roger A.J."/>
            <person name="Ruiz-Trillo I."/>
            <person name="Haas B."/>
            <person name="Nusbaum C."/>
            <person name="Birren B."/>
        </authorList>
    </citation>
    <scope>NUCLEOTIDE SEQUENCE [LARGE SCALE GENOMIC DNA]</scope>
    <source>
        <strain evidence="4 5">JP610</strain>
    </source>
</reference>
<feature type="compositionally biased region" description="Basic and acidic residues" evidence="1">
    <location>
        <begin position="1454"/>
        <end position="1463"/>
    </location>
</feature>
<dbReference type="PROSITE" id="PS00455">
    <property type="entry name" value="AMP_BINDING"/>
    <property type="match status" value="1"/>
</dbReference>
<dbReference type="eggNOG" id="KOG1178">
    <property type="taxonomic scope" value="Eukaryota"/>
</dbReference>
<dbReference type="Pfam" id="PF12796">
    <property type="entry name" value="Ank_2"/>
    <property type="match status" value="1"/>
</dbReference>
<feature type="compositionally biased region" description="Polar residues" evidence="1">
    <location>
        <begin position="1031"/>
        <end position="1046"/>
    </location>
</feature>
<keyword evidence="2" id="KW-0472">Membrane</keyword>
<evidence type="ECO:0000256" key="2">
    <source>
        <dbReference type="SAM" id="Phobius"/>
    </source>
</evidence>
<feature type="domain" description="AMP-dependent synthetase/ligase" evidence="3">
    <location>
        <begin position="142"/>
        <end position="447"/>
    </location>
</feature>
<feature type="region of interest" description="Disordered" evidence="1">
    <location>
        <begin position="1431"/>
        <end position="1470"/>
    </location>
</feature>
<evidence type="ECO:0000256" key="1">
    <source>
        <dbReference type="SAM" id="MobiDB-lite"/>
    </source>
</evidence>